<dbReference type="Pfam" id="PF13439">
    <property type="entry name" value="Glyco_transf_4"/>
    <property type="match status" value="1"/>
</dbReference>
<dbReference type="SUPFAM" id="SSF53756">
    <property type="entry name" value="UDP-Glycosyltransferase/glycogen phosphorylase"/>
    <property type="match status" value="1"/>
</dbReference>
<keyword evidence="3" id="KW-0328">Glycosyltransferase</keyword>
<comment type="caution">
    <text evidence="3">The sequence shown here is derived from an EMBL/GenBank/DDBJ whole genome shotgun (WGS) entry which is preliminary data.</text>
</comment>
<keyword evidence="4" id="KW-1185">Reference proteome</keyword>
<protein>
    <submittedName>
        <fullName evidence="3">Enzyme</fullName>
        <ecNumber evidence="3">2.4.1.-</ecNumber>
    </submittedName>
</protein>
<evidence type="ECO:0000259" key="1">
    <source>
        <dbReference type="Pfam" id="PF00534"/>
    </source>
</evidence>
<dbReference type="Gene3D" id="3.40.50.2000">
    <property type="entry name" value="Glycogen Phosphorylase B"/>
    <property type="match status" value="2"/>
</dbReference>
<feature type="domain" description="Glycosyltransferase subfamily 4-like N-terminal" evidence="2">
    <location>
        <begin position="27"/>
        <end position="180"/>
    </location>
</feature>
<evidence type="ECO:0000313" key="3">
    <source>
        <dbReference type="EMBL" id="CAE6804746.1"/>
    </source>
</evidence>
<dbReference type="Pfam" id="PF00534">
    <property type="entry name" value="Glycos_transf_1"/>
    <property type="match status" value="1"/>
</dbReference>
<dbReference type="InterPro" id="IPR001296">
    <property type="entry name" value="Glyco_trans_1"/>
</dbReference>
<dbReference type="EC" id="2.4.1.-" evidence="3"/>
<organism evidence="3 4">
    <name type="scientific">Nitrospira defluvii</name>
    <dbReference type="NCBI Taxonomy" id="330214"/>
    <lineage>
        <taxon>Bacteria</taxon>
        <taxon>Pseudomonadati</taxon>
        <taxon>Nitrospirota</taxon>
        <taxon>Nitrospiria</taxon>
        <taxon>Nitrospirales</taxon>
        <taxon>Nitrospiraceae</taxon>
        <taxon>Nitrospira</taxon>
    </lineage>
</organism>
<dbReference type="GO" id="GO:0016757">
    <property type="term" value="F:glycosyltransferase activity"/>
    <property type="evidence" value="ECO:0007669"/>
    <property type="project" value="UniProtKB-KW"/>
</dbReference>
<gene>
    <name evidence="3" type="ORF">NSPZN2_90035</name>
</gene>
<feature type="domain" description="Glycosyl transferase family 1" evidence="1">
    <location>
        <begin position="193"/>
        <end position="355"/>
    </location>
</feature>
<accession>A0ABN7MI05</accession>
<reference evidence="3 4" key="1">
    <citation type="submission" date="2021-02" db="EMBL/GenBank/DDBJ databases">
        <authorList>
            <person name="Han P."/>
        </authorList>
    </citation>
    <scope>NUCLEOTIDE SEQUENCE [LARGE SCALE GENOMIC DNA]</scope>
    <source>
        <strain evidence="3">Candidatus Nitrospira sp. ZN2</strain>
    </source>
</reference>
<name>A0ABN7MI05_9BACT</name>
<dbReference type="EMBL" id="CAJNBJ010000022">
    <property type="protein sequence ID" value="CAE6804746.1"/>
    <property type="molecule type" value="Genomic_DNA"/>
</dbReference>
<dbReference type="CDD" id="cd03801">
    <property type="entry name" value="GT4_PimA-like"/>
    <property type="match status" value="1"/>
</dbReference>
<dbReference type="Proteomes" id="UP000675880">
    <property type="component" value="Unassembled WGS sequence"/>
</dbReference>
<dbReference type="PANTHER" id="PTHR12526">
    <property type="entry name" value="GLYCOSYLTRANSFERASE"/>
    <property type="match status" value="1"/>
</dbReference>
<evidence type="ECO:0000313" key="4">
    <source>
        <dbReference type="Proteomes" id="UP000675880"/>
    </source>
</evidence>
<evidence type="ECO:0000259" key="2">
    <source>
        <dbReference type="Pfam" id="PF13439"/>
    </source>
</evidence>
<dbReference type="PANTHER" id="PTHR12526:SF636">
    <property type="entry name" value="BLL3647 PROTEIN"/>
    <property type="match status" value="1"/>
</dbReference>
<keyword evidence="3" id="KW-0808">Transferase</keyword>
<sequence length="382" mass="42435">MHDAELCQLAVNSMIRTILFLSTSSGPGGAERVISNLAASLDPRRYRAILCLFRPGWLKERSESCGIRTFVLPTQGMTDWRWAIQFKRLLRQEQVDVIHAHEFDANVQGACVAALSGIPLVATVHGKNYYWERLRRRLAYRWVSRRATMVAVSEDLKQFIVEKVGIPTSRVKVLYNGVDVLPQCTPAEVVECRKELGLPEDHQIVGVVGNLYPVKGHQYLIEAIPAVLKTCPNTSFVFAGRGQLESELKAQACRLGVDERVHFLGLRQDIPRILAMLDLFVLPSLSEGLSMAILEAMISGKPVVATQVGGNPELVINEETGFLVPPRDSQALGDKLIVSLTNTQQSADFAERGKRRAEGLFSLRSMVSSYQSLYDQCLKSEG</sequence>
<dbReference type="InterPro" id="IPR028098">
    <property type="entry name" value="Glyco_trans_4-like_N"/>
</dbReference>
<proteinExistence type="predicted"/>